<dbReference type="InterPro" id="IPR038664">
    <property type="entry name" value="Gar1/Naf1_Cbf5-bd_sf"/>
</dbReference>
<dbReference type="STRING" id="215637.A0A4P9ZXA8"/>
<dbReference type="GO" id="GO:0001522">
    <property type="term" value="P:pseudouridine synthesis"/>
    <property type="evidence" value="ECO:0007669"/>
    <property type="project" value="InterPro"/>
</dbReference>
<evidence type="ECO:0000313" key="8">
    <source>
        <dbReference type="EMBL" id="RKP38267.1"/>
    </source>
</evidence>
<reference evidence="9" key="1">
    <citation type="journal article" date="2018" name="Nat. Microbiol.">
        <title>Leveraging single-cell genomics to expand the fungal tree of life.</title>
        <authorList>
            <person name="Ahrendt S.R."/>
            <person name="Quandt C.A."/>
            <person name="Ciobanu D."/>
            <person name="Clum A."/>
            <person name="Salamov A."/>
            <person name="Andreopoulos B."/>
            <person name="Cheng J.F."/>
            <person name="Woyke T."/>
            <person name="Pelin A."/>
            <person name="Henrissat B."/>
            <person name="Reynolds N.K."/>
            <person name="Benny G.L."/>
            <person name="Smith M.E."/>
            <person name="James T.Y."/>
            <person name="Grigoriev I.V."/>
        </authorList>
    </citation>
    <scope>NUCLEOTIDE SEQUENCE [LARGE SCALE GENOMIC DNA]</scope>
    <source>
        <strain evidence="9">RSA 468</strain>
    </source>
</reference>
<dbReference type="GO" id="GO:0005634">
    <property type="term" value="C:nucleus"/>
    <property type="evidence" value="ECO:0007669"/>
    <property type="project" value="UniProtKB-SubCell"/>
</dbReference>
<organism evidence="8 9">
    <name type="scientific">Dimargaris cristalligena</name>
    <dbReference type="NCBI Taxonomy" id="215637"/>
    <lineage>
        <taxon>Eukaryota</taxon>
        <taxon>Fungi</taxon>
        <taxon>Fungi incertae sedis</taxon>
        <taxon>Zoopagomycota</taxon>
        <taxon>Kickxellomycotina</taxon>
        <taxon>Dimargaritomycetes</taxon>
        <taxon>Dimargaritales</taxon>
        <taxon>Dimargaritaceae</taxon>
        <taxon>Dimargaris</taxon>
    </lineage>
</organism>
<dbReference type="GO" id="GO:0003723">
    <property type="term" value="F:RNA binding"/>
    <property type="evidence" value="ECO:0007669"/>
    <property type="project" value="UniProtKB-KW"/>
</dbReference>
<keyword evidence="6" id="KW-0539">Nucleus</keyword>
<feature type="region of interest" description="Disordered" evidence="7">
    <location>
        <begin position="100"/>
        <end position="134"/>
    </location>
</feature>
<feature type="compositionally biased region" description="Low complexity" evidence="7">
    <location>
        <begin position="295"/>
        <end position="305"/>
    </location>
</feature>
<feature type="compositionally biased region" description="Polar residues" evidence="7">
    <location>
        <begin position="510"/>
        <end position="519"/>
    </location>
</feature>
<evidence type="ECO:0000256" key="5">
    <source>
        <dbReference type="ARBA" id="ARBA00022884"/>
    </source>
</evidence>
<dbReference type="InterPro" id="IPR040309">
    <property type="entry name" value="Naf1"/>
</dbReference>
<feature type="compositionally biased region" description="Low complexity" evidence="7">
    <location>
        <begin position="440"/>
        <end position="461"/>
    </location>
</feature>
<comment type="subcellular location">
    <subcellularLocation>
        <location evidence="1">Nucleus</location>
    </subcellularLocation>
</comment>
<keyword evidence="4" id="KW-0597">Phosphoprotein</keyword>
<feature type="region of interest" description="Disordered" evidence="7">
    <location>
        <begin position="280"/>
        <end position="312"/>
    </location>
</feature>
<dbReference type="Gene3D" id="2.40.10.230">
    <property type="entry name" value="Probable tRNA pseudouridine synthase domain"/>
    <property type="match status" value="1"/>
</dbReference>
<proteinExistence type="predicted"/>
<feature type="compositionally biased region" description="Low complexity" evidence="7">
    <location>
        <begin position="353"/>
        <end position="373"/>
    </location>
</feature>
<dbReference type="PANTHER" id="PTHR31633">
    <property type="entry name" value="H/ACA RIBONUCLEOPROTEIN COMPLEX NON-CORE SUBUNIT NAF1"/>
    <property type="match status" value="1"/>
</dbReference>
<feature type="compositionally biased region" description="Acidic residues" evidence="7">
    <location>
        <begin position="102"/>
        <end position="116"/>
    </location>
</feature>
<feature type="compositionally biased region" description="Basic residues" evidence="7">
    <location>
        <begin position="283"/>
        <end position="294"/>
    </location>
</feature>
<protein>
    <submittedName>
        <fullName evidence="8">Gar1/Naf1 RNA binding region-domain-containing protein</fullName>
    </submittedName>
</protein>
<feature type="compositionally biased region" description="Low complexity" evidence="7">
    <location>
        <begin position="420"/>
        <end position="432"/>
    </location>
</feature>
<dbReference type="GO" id="GO:0006364">
    <property type="term" value="P:rRNA processing"/>
    <property type="evidence" value="ECO:0007669"/>
    <property type="project" value="UniProtKB-KW"/>
</dbReference>
<feature type="compositionally biased region" description="Low complexity" evidence="7">
    <location>
        <begin position="334"/>
        <end position="344"/>
    </location>
</feature>
<feature type="region of interest" description="Disordered" evidence="7">
    <location>
        <begin position="326"/>
        <end position="396"/>
    </location>
</feature>
<dbReference type="GO" id="GO:0000493">
    <property type="term" value="P:box H/ACA snoRNP assembly"/>
    <property type="evidence" value="ECO:0007669"/>
    <property type="project" value="InterPro"/>
</dbReference>
<evidence type="ECO:0000256" key="6">
    <source>
        <dbReference type="ARBA" id="ARBA00023242"/>
    </source>
</evidence>
<keyword evidence="5" id="KW-0694">RNA-binding</keyword>
<evidence type="ECO:0000256" key="4">
    <source>
        <dbReference type="ARBA" id="ARBA00022553"/>
    </source>
</evidence>
<keyword evidence="3" id="KW-0698">rRNA processing</keyword>
<feature type="region of interest" description="Disordered" evidence="7">
    <location>
        <begin position="413"/>
        <end position="519"/>
    </location>
</feature>
<evidence type="ECO:0000313" key="9">
    <source>
        <dbReference type="Proteomes" id="UP000268162"/>
    </source>
</evidence>
<dbReference type="GO" id="GO:0005732">
    <property type="term" value="C:sno(s)RNA-containing ribonucleoprotein complex"/>
    <property type="evidence" value="ECO:0007669"/>
    <property type="project" value="InterPro"/>
</dbReference>
<dbReference type="InterPro" id="IPR007504">
    <property type="entry name" value="H/ACA_rnp_Gar1/Naf1"/>
</dbReference>
<dbReference type="AlphaFoldDB" id="A0A4P9ZXA8"/>
<dbReference type="Proteomes" id="UP000268162">
    <property type="component" value="Unassembled WGS sequence"/>
</dbReference>
<dbReference type="EMBL" id="ML002385">
    <property type="protein sequence ID" value="RKP38267.1"/>
    <property type="molecule type" value="Genomic_DNA"/>
</dbReference>
<feature type="compositionally biased region" description="Acidic residues" evidence="7">
    <location>
        <begin position="75"/>
        <end position="87"/>
    </location>
</feature>
<feature type="region of interest" description="Disordered" evidence="7">
    <location>
        <begin position="1"/>
        <end position="87"/>
    </location>
</feature>
<keyword evidence="9" id="KW-1185">Reference proteome</keyword>
<name>A0A4P9ZXA8_9FUNG</name>
<dbReference type="PANTHER" id="PTHR31633:SF1">
    <property type="entry name" value="H_ACA RIBONUCLEOPROTEIN COMPLEX NON-CORE SUBUNIT NAF1"/>
    <property type="match status" value="1"/>
</dbReference>
<keyword evidence="2" id="KW-0690">Ribosome biogenesis</keyword>
<accession>A0A4P9ZXA8</accession>
<evidence type="ECO:0000256" key="2">
    <source>
        <dbReference type="ARBA" id="ARBA00022517"/>
    </source>
</evidence>
<evidence type="ECO:0000256" key="7">
    <source>
        <dbReference type="SAM" id="MobiDB-lite"/>
    </source>
</evidence>
<evidence type="ECO:0000256" key="1">
    <source>
        <dbReference type="ARBA" id="ARBA00004123"/>
    </source>
</evidence>
<evidence type="ECO:0000256" key="3">
    <source>
        <dbReference type="ARBA" id="ARBA00022552"/>
    </source>
</evidence>
<sequence length="519" mass="56159">MATETVAPAVSETTQSLEFDAALIGAGESDSEPDTAAVVIEQTEPPKTSHVPEKGPEPTPVTVSPELPTNNEPAGNDDSDSDSSDDDSDIIARMAQLAGQFADDEAPEDGGGADDDNYSKRPIHSKNEAVDAEPTQVTITHLPDDVPLVILGQVSSIVDRAIMITSAPETAEQLNRENQTLNLGTPIALGDRQVIGGLDESIGSIFRPTFVVRFASTVELTEKWHIALGTTLYYSPPTASKISLYYLRSQNKGSDASNLYDEEIVGSDVDFSDDDAEMDYKAKKQKEKRAKAQARKQQVAAAAGKPTTGVASVPASSILASASTRMNPFGSHASQPQQQQYPYSHPNPHSYAPPQIQFQSQPQPQSLPQTQSSLFAPRPTIAPPSNPFSDDRPSALFPAARPDARIVNYDDMFFSDNQSPAPAYAQPQPHPHTNAHPHPQHQQQPHYQPQHHPNPHQSYQPHPHHYPQHPQAAIYGQPGFTSPPPPQPTGTQSSSYVDFLRSLSKPDEASPSSQPRQGQ</sequence>
<dbReference type="Pfam" id="PF04410">
    <property type="entry name" value="Gar1"/>
    <property type="match status" value="1"/>
</dbReference>
<gene>
    <name evidence="8" type="ORF">BJ085DRAFT_32295</name>
</gene>
<feature type="compositionally biased region" description="Low complexity" evidence="7">
    <location>
        <begin position="468"/>
        <end position="480"/>
    </location>
</feature>